<dbReference type="EMBL" id="LR699119">
    <property type="protein sequence ID" value="VVC75334.1"/>
    <property type="molecule type" value="Genomic_DNA"/>
</dbReference>
<keyword evidence="2" id="KW-1185">Reference proteome</keyword>
<reference evidence="1 2" key="1">
    <citation type="submission" date="2019-08" db="EMBL/GenBank/DDBJ databases">
        <authorList>
            <person name="Guy L."/>
        </authorList>
    </citation>
    <scope>NUCLEOTIDE SEQUENCE [LARGE SCALE GENOMIC DNA]</scope>
    <source>
        <strain evidence="1 2">SGT-108</strain>
    </source>
</reference>
<proteinExistence type="predicted"/>
<sequence>MLAREKKILVALTDADGCVFNPLAEWLQLHIIANYQEFLFKYGRDPESYRQNQRIIDEKLTELLRELEQATSYQNGSPVQVQGLEPVPLLMEKILKLLGFRDPSTLDSSDRDTILLDAKTAYRKYLSHMGPLGQKVLDQMVLCANKPFLTELAARVTAEQFDLLVLLCGSNRQSKALDDFNNEENASGSFFPMMITLRDKINDLLSAGTSGVKCVLDMFLLADLYGELDPGVSFKLILDVLFNPSHQREEEEKHHDYIFDQKKFSLVYAMLHHLARQYPKDKITLAFFEDREDIYMALMKAFKANPDLMPKNIVMEFWPYSGNLPRNKHIRTNDIDGLSDEKIVAVQGTGETDMNFYENVLKIAVLSGYDEDTHPSIDSVSDMDFDEFRRQRKLTSDTPALADDFLVSPVPHSATLFGSRDMQREVTVSTAAQAGVSRLLDASPPQDDYSKFTY</sequence>
<dbReference type="AlphaFoldDB" id="A0A5E4PES0"/>
<evidence type="ECO:0000313" key="1">
    <source>
        <dbReference type="EMBL" id="VVC75334.1"/>
    </source>
</evidence>
<evidence type="ECO:0000313" key="2">
    <source>
        <dbReference type="Proteomes" id="UP000324194"/>
    </source>
</evidence>
<protein>
    <submittedName>
        <fullName evidence="1">Uncharacterized protein</fullName>
    </submittedName>
</protein>
<gene>
    <name evidence="1" type="ORF">AQUSIP_06230</name>
</gene>
<dbReference type="Proteomes" id="UP000324194">
    <property type="component" value="Chromosome 1"/>
</dbReference>
<organism evidence="1 2">
    <name type="scientific">Aquicella siphonis</name>
    <dbReference type="NCBI Taxonomy" id="254247"/>
    <lineage>
        <taxon>Bacteria</taxon>
        <taxon>Pseudomonadati</taxon>
        <taxon>Pseudomonadota</taxon>
        <taxon>Gammaproteobacteria</taxon>
        <taxon>Legionellales</taxon>
        <taxon>Coxiellaceae</taxon>
        <taxon>Aquicella</taxon>
    </lineage>
</organism>
<accession>A0A5E4PES0</accession>
<dbReference type="KEGG" id="asip:AQUSIP_06230"/>
<dbReference type="RefSeq" id="WP_148338548.1">
    <property type="nucleotide sequence ID" value="NZ_LR699119.1"/>
</dbReference>
<name>A0A5E4PES0_9COXI</name>